<evidence type="ECO:0000259" key="1">
    <source>
        <dbReference type="Pfam" id="PF12697"/>
    </source>
</evidence>
<dbReference type="EMBL" id="PGEZ01000001">
    <property type="protein sequence ID" value="PJJ57738.1"/>
    <property type="molecule type" value="Genomic_DNA"/>
</dbReference>
<evidence type="ECO:0000313" key="2">
    <source>
        <dbReference type="EMBL" id="PJJ57738.1"/>
    </source>
</evidence>
<evidence type="ECO:0000313" key="3">
    <source>
        <dbReference type="Proteomes" id="UP000230842"/>
    </source>
</evidence>
<comment type="caution">
    <text evidence="2">The sequence shown here is derived from an EMBL/GenBank/DDBJ whole genome shotgun (WGS) entry which is preliminary data.</text>
</comment>
<proteinExistence type="predicted"/>
<dbReference type="AlphaFoldDB" id="A0A0B2B6N2"/>
<dbReference type="Proteomes" id="UP000230842">
    <property type="component" value="Unassembled WGS sequence"/>
</dbReference>
<dbReference type="Gene3D" id="3.40.50.1820">
    <property type="entry name" value="alpha/beta hydrolase"/>
    <property type="match status" value="1"/>
</dbReference>
<dbReference type="SUPFAM" id="SSF53474">
    <property type="entry name" value="alpha/beta-Hydrolases"/>
    <property type="match status" value="1"/>
</dbReference>
<dbReference type="InterPro" id="IPR052897">
    <property type="entry name" value="Sec-Metab_Biosynth_Hydrolase"/>
</dbReference>
<dbReference type="Pfam" id="PF12697">
    <property type="entry name" value="Abhydrolase_6"/>
    <property type="match status" value="1"/>
</dbReference>
<dbReference type="RefSeq" id="WP_039363440.1">
    <property type="nucleotide sequence ID" value="NZ_PGEZ01000001.1"/>
</dbReference>
<feature type="domain" description="AB hydrolase-1" evidence="1">
    <location>
        <begin position="9"/>
        <end position="224"/>
    </location>
</feature>
<organism evidence="2 3">
    <name type="scientific">Mumia flava</name>
    <dbReference type="NCBI Taxonomy" id="1348852"/>
    <lineage>
        <taxon>Bacteria</taxon>
        <taxon>Bacillati</taxon>
        <taxon>Actinomycetota</taxon>
        <taxon>Actinomycetes</taxon>
        <taxon>Propionibacteriales</taxon>
        <taxon>Nocardioidaceae</taxon>
        <taxon>Mumia</taxon>
    </lineage>
</organism>
<protein>
    <submittedName>
        <fullName evidence="2">Pimeloyl-ACP methyl ester carboxylesterase</fullName>
    </submittedName>
</protein>
<dbReference type="PANTHER" id="PTHR37017">
    <property type="entry name" value="AB HYDROLASE-1 DOMAIN-CONTAINING PROTEIN-RELATED"/>
    <property type="match status" value="1"/>
</dbReference>
<keyword evidence="3" id="KW-1185">Reference proteome</keyword>
<dbReference type="GO" id="GO:0003824">
    <property type="term" value="F:catalytic activity"/>
    <property type="evidence" value="ECO:0007669"/>
    <property type="project" value="UniProtKB-ARBA"/>
</dbReference>
<accession>A0A0B2B6N2</accession>
<dbReference type="InterPro" id="IPR029058">
    <property type="entry name" value="AB_hydrolase_fold"/>
</dbReference>
<name>A0A0B2B6N2_9ACTN</name>
<sequence length="233" mass="25183">MTAADGRTFVLIHGGGDSGWSFHLVEAELRSRGHDVVAPDLPAGDDTATLTDYADTVVSAVGPVERAVVLGHSFGAFTAPLVADRLEADVLVLLAGMVPRPGETPDDWWANTRYADAVAQQARLDGGLTGNDDPYVSFYHDVPRALAEQAIRIERPHPSSTATAMPWPLEAWPDVPTRFLLSTDDRFFPAAFFRRVVPERLGIVPDEIAGSHCVPLSRPVELADRLEAYASEG</sequence>
<dbReference type="InterPro" id="IPR000073">
    <property type="entry name" value="AB_hydrolase_1"/>
</dbReference>
<dbReference type="PANTHER" id="PTHR37017:SF11">
    <property type="entry name" value="ESTERASE_LIPASE_THIOESTERASE DOMAIN-CONTAINING PROTEIN"/>
    <property type="match status" value="1"/>
</dbReference>
<gene>
    <name evidence="2" type="ORF">CLV56_1976</name>
</gene>
<reference evidence="2 3" key="1">
    <citation type="submission" date="2017-11" db="EMBL/GenBank/DDBJ databases">
        <title>Genomic Encyclopedia of Archaeal and Bacterial Type Strains, Phase II (KMG-II): From Individual Species to Whole Genera.</title>
        <authorList>
            <person name="Goeker M."/>
        </authorList>
    </citation>
    <scope>NUCLEOTIDE SEQUENCE [LARGE SCALE GENOMIC DNA]</scope>
    <source>
        <strain evidence="2 3">DSM 27763</strain>
    </source>
</reference>